<keyword evidence="5 8" id="KW-0812">Transmembrane</keyword>
<dbReference type="PROSITE" id="PS00216">
    <property type="entry name" value="SUGAR_TRANSPORT_1"/>
    <property type="match status" value="1"/>
</dbReference>
<comment type="similarity">
    <text evidence="3">Belongs to the major facilitator superfamily. TCR/Tet family.</text>
</comment>
<dbReference type="Proteomes" id="UP000199630">
    <property type="component" value="Unassembled WGS sequence"/>
</dbReference>
<comment type="subcellular location">
    <subcellularLocation>
        <location evidence="2">Membrane</location>
        <topology evidence="2">Multi-pass membrane protein</topology>
    </subcellularLocation>
</comment>
<dbReference type="SUPFAM" id="SSF103473">
    <property type="entry name" value="MFS general substrate transporter"/>
    <property type="match status" value="1"/>
</dbReference>
<evidence type="ECO:0000256" key="8">
    <source>
        <dbReference type="SAM" id="Phobius"/>
    </source>
</evidence>
<evidence type="ECO:0000256" key="5">
    <source>
        <dbReference type="ARBA" id="ARBA00022692"/>
    </source>
</evidence>
<feature type="transmembrane region" description="Helical" evidence="8">
    <location>
        <begin position="259"/>
        <end position="278"/>
    </location>
</feature>
<feature type="transmembrane region" description="Helical" evidence="8">
    <location>
        <begin position="143"/>
        <end position="165"/>
    </location>
</feature>
<dbReference type="CDD" id="cd17388">
    <property type="entry name" value="MFS_TetA"/>
    <property type="match status" value="1"/>
</dbReference>
<dbReference type="InterPro" id="IPR001958">
    <property type="entry name" value="Tet-R_TetA/multi-R_MdtG-like"/>
</dbReference>
<evidence type="ECO:0000256" key="6">
    <source>
        <dbReference type="ARBA" id="ARBA00022989"/>
    </source>
</evidence>
<proteinExistence type="inferred from homology"/>
<evidence type="ECO:0000313" key="10">
    <source>
        <dbReference type="EMBL" id="SFI90145.1"/>
    </source>
</evidence>
<dbReference type="InterPro" id="IPR011701">
    <property type="entry name" value="MFS"/>
</dbReference>
<dbReference type="InterPro" id="IPR036259">
    <property type="entry name" value="MFS_trans_sf"/>
</dbReference>
<evidence type="ECO:0000313" key="11">
    <source>
        <dbReference type="Proteomes" id="UP000199630"/>
    </source>
</evidence>
<keyword evidence="6 8" id="KW-1133">Transmembrane helix</keyword>
<feature type="transmembrane region" description="Helical" evidence="8">
    <location>
        <begin position="223"/>
        <end position="247"/>
    </location>
</feature>
<evidence type="ECO:0000256" key="2">
    <source>
        <dbReference type="ARBA" id="ARBA00004141"/>
    </source>
</evidence>
<feature type="transmembrane region" description="Helical" evidence="8">
    <location>
        <begin position="85"/>
        <end position="103"/>
    </location>
</feature>
<feature type="domain" description="Major facilitator superfamily (MFS) profile" evidence="9">
    <location>
        <begin position="14"/>
        <end position="409"/>
    </location>
</feature>
<dbReference type="PRINTS" id="PR01035">
    <property type="entry name" value="TCRTETA"/>
</dbReference>
<keyword evidence="7 8" id="KW-0472">Membrane</keyword>
<evidence type="ECO:0000256" key="7">
    <source>
        <dbReference type="ARBA" id="ARBA00023136"/>
    </source>
</evidence>
<keyword evidence="4" id="KW-0813">Transport</keyword>
<dbReference type="PANTHER" id="PTHR23504:SF15">
    <property type="entry name" value="MAJOR FACILITATOR SUPERFAMILY (MFS) PROFILE DOMAIN-CONTAINING PROTEIN"/>
    <property type="match status" value="1"/>
</dbReference>
<comment type="function">
    <text evidence="1">Resistance to tetracycline by an active tetracycline efflux. This is an energy-dependent process that decreases the accumulation of the antibiotic in whole cells. This protein functions as a metal-tetracycline/H(+) antiporter.</text>
</comment>
<name>A0A1I3M091_9RHOB</name>
<dbReference type="PANTHER" id="PTHR23504">
    <property type="entry name" value="MAJOR FACILITATOR SUPERFAMILY DOMAIN-CONTAINING PROTEIN 10"/>
    <property type="match status" value="1"/>
</dbReference>
<dbReference type="InterPro" id="IPR020846">
    <property type="entry name" value="MFS_dom"/>
</dbReference>
<sequence length="412" mass="43139">MHRMSSPEGFRRRATLFALMIAFLDSIGVGLIIPVVPRLIEEIGHIGLGDAARIGGLLFALYSIVLFLSAPLLGALSDRVGRRPLLLIAVGGLAIDYLLQAWAPTLAWLFLGRLIAGLCGASIVVANACLADVSTAETRARSFGYMSAAFGLGFVLGPAIGGILGDLGTRVPFWAAAGLAGVNFLFALAFLPEPLPVAARRRFQWREANPFGVFRIFLRSPGVLPLAGILALYFLGSSVYVGIWAFWGFAKFDWSGTQVGLSLAMAGLTMALLQGLGTGPAVARWGERRLALAGLAVAALSCLAFGLVTSTALVFVLLCLHAIEGFVHPSIAALMSKDLPADSQGSLQGGIAAIQSLSALIGTLVFTQVFSAFMAPGARIQSPDVAFFLAGGVLALAFLGLALQRKRRPGSS</sequence>
<gene>
    <name evidence="10" type="ORF">SAMN04487991_1195</name>
</gene>
<evidence type="ECO:0000256" key="1">
    <source>
        <dbReference type="ARBA" id="ARBA00003279"/>
    </source>
</evidence>
<dbReference type="GO" id="GO:0016020">
    <property type="term" value="C:membrane"/>
    <property type="evidence" value="ECO:0007669"/>
    <property type="project" value="UniProtKB-SubCell"/>
</dbReference>
<feature type="transmembrane region" description="Helical" evidence="8">
    <location>
        <begin position="109"/>
        <end position="131"/>
    </location>
</feature>
<feature type="transmembrane region" description="Helical" evidence="8">
    <location>
        <begin position="290"/>
        <end position="308"/>
    </location>
</feature>
<feature type="transmembrane region" description="Helical" evidence="8">
    <location>
        <begin position="385"/>
        <end position="403"/>
    </location>
</feature>
<accession>A0A1I3M091</accession>
<dbReference type="GO" id="GO:0022857">
    <property type="term" value="F:transmembrane transporter activity"/>
    <property type="evidence" value="ECO:0007669"/>
    <property type="project" value="InterPro"/>
</dbReference>
<dbReference type="Pfam" id="PF07690">
    <property type="entry name" value="MFS_1"/>
    <property type="match status" value="1"/>
</dbReference>
<feature type="transmembrane region" description="Helical" evidence="8">
    <location>
        <begin position="171"/>
        <end position="191"/>
    </location>
</feature>
<protein>
    <submittedName>
        <fullName evidence="10">MFS transporter, DHA1 family, tetracycline resistance protein</fullName>
    </submittedName>
</protein>
<evidence type="ECO:0000256" key="3">
    <source>
        <dbReference type="ARBA" id="ARBA00007520"/>
    </source>
</evidence>
<dbReference type="InterPro" id="IPR005829">
    <property type="entry name" value="Sugar_transporter_CS"/>
</dbReference>
<keyword evidence="11" id="KW-1185">Reference proteome</keyword>
<feature type="transmembrane region" description="Helical" evidence="8">
    <location>
        <begin position="54"/>
        <end position="73"/>
    </location>
</feature>
<dbReference type="RefSeq" id="WP_245781108.1">
    <property type="nucleotide sequence ID" value="NZ_FORH01000001.1"/>
</dbReference>
<feature type="transmembrane region" description="Helical" evidence="8">
    <location>
        <begin position="347"/>
        <end position="373"/>
    </location>
</feature>
<dbReference type="AlphaFoldDB" id="A0A1I3M091"/>
<organism evidence="10 11">
    <name type="scientific">Celeribacter neptunius</name>
    <dbReference type="NCBI Taxonomy" id="588602"/>
    <lineage>
        <taxon>Bacteria</taxon>
        <taxon>Pseudomonadati</taxon>
        <taxon>Pseudomonadota</taxon>
        <taxon>Alphaproteobacteria</taxon>
        <taxon>Rhodobacterales</taxon>
        <taxon>Roseobacteraceae</taxon>
        <taxon>Celeribacter</taxon>
    </lineage>
</organism>
<dbReference type="Gene3D" id="1.20.1250.20">
    <property type="entry name" value="MFS general substrate transporter like domains"/>
    <property type="match status" value="1"/>
</dbReference>
<evidence type="ECO:0000259" key="9">
    <source>
        <dbReference type="PROSITE" id="PS50850"/>
    </source>
</evidence>
<reference evidence="11" key="1">
    <citation type="submission" date="2016-10" db="EMBL/GenBank/DDBJ databases">
        <authorList>
            <person name="Varghese N."/>
            <person name="Submissions S."/>
        </authorList>
    </citation>
    <scope>NUCLEOTIDE SEQUENCE [LARGE SCALE GENOMIC DNA]</scope>
    <source>
        <strain evidence="11">DSM 26471</strain>
    </source>
</reference>
<evidence type="ECO:0000256" key="4">
    <source>
        <dbReference type="ARBA" id="ARBA00022448"/>
    </source>
</evidence>
<dbReference type="PROSITE" id="PS50850">
    <property type="entry name" value="MFS"/>
    <property type="match status" value="1"/>
</dbReference>
<dbReference type="EMBL" id="FORH01000001">
    <property type="protein sequence ID" value="SFI90145.1"/>
    <property type="molecule type" value="Genomic_DNA"/>
</dbReference>